<dbReference type="AlphaFoldDB" id="R8BUK3"/>
<evidence type="ECO:0000256" key="5">
    <source>
        <dbReference type="ARBA" id="ARBA00022777"/>
    </source>
</evidence>
<dbReference type="SUPFAM" id="SSF56112">
    <property type="entry name" value="Protein kinase-like (PK-like)"/>
    <property type="match status" value="1"/>
</dbReference>
<dbReference type="EMBL" id="KB932877">
    <property type="protein sequence ID" value="EOO03042.1"/>
    <property type="molecule type" value="Genomic_DNA"/>
</dbReference>
<gene>
    <name evidence="10" type="ORF">UCRPA7_1432</name>
</gene>
<feature type="domain" description="FHA" evidence="8">
    <location>
        <begin position="34"/>
        <end position="92"/>
    </location>
</feature>
<comment type="similarity">
    <text evidence="1">Belongs to the protein kinase superfamily. CAMK Ser/Thr protein kinase family. CHEK2 subfamily.</text>
</comment>
<dbReference type="Gene3D" id="1.10.510.10">
    <property type="entry name" value="Transferase(Phosphotransferase) domain 1"/>
    <property type="match status" value="1"/>
</dbReference>
<dbReference type="SUPFAM" id="SSF49879">
    <property type="entry name" value="SMAD/FHA domain"/>
    <property type="match status" value="1"/>
</dbReference>
<dbReference type="KEGG" id="tmn:UCRPA7_1432"/>
<dbReference type="SMART" id="SM00220">
    <property type="entry name" value="S_TKc"/>
    <property type="match status" value="1"/>
</dbReference>
<keyword evidence="11" id="KW-1185">Reference proteome</keyword>
<keyword evidence="2" id="KW-0723">Serine/threonine-protein kinase</keyword>
<keyword evidence="5 10" id="KW-0418">Kinase</keyword>
<keyword evidence="4 7" id="KW-0547">Nucleotide-binding</keyword>
<dbReference type="Pfam" id="PF00069">
    <property type="entry name" value="Pkinase"/>
    <property type="match status" value="1"/>
</dbReference>
<proteinExistence type="inferred from homology"/>
<evidence type="ECO:0000259" key="8">
    <source>
        <dbReference type="PROSITE" id="PS50006"/>
    </source>
</evidence>
<feature type="binding site" evidence="7">
    <location>
        <position position="178"/>
    </location>
    <ligand>
        <name>ATP</name>
        <dbReference type="ChEBI" id="CHEBI:30616"/>
    </ligand>
</feature>
<evidence type="ECO:0000259" key="9">
    <source>
        <dbReference type="PROSITE" id="PS50011"/>
    </source>
</evidence>
<evidence type="ECO:0000313" key="10">
    <source>
        <dbReference type="EMBL" id="EOO03042.1"/>
    </source>
</evidence>
<keyword evidence="3" id="KW-0808">Transferase</keyword>
<dbReference type="eggNOG" id="KOG0032">
    <property type="taxonomic scope" value="Eukaryota"/>
</dbReference>
<evidence type="ECO:0000256" key="4">
    <source>
        <dbReference type="ARBA" id="ARBA00022741"/>
    </source>
</evidence>
<dbReference type="Gene3D" id="2.60.200.20">
    <property type="match status" value="1"/>
</dbReference>
<dbReference type="PROSITE" id="PS50011">
    <property type="entry name" value="PROTEIN_KINASE_DOM"/>
    <property type="match status" value="1"/>
</dbReference>
<protein>
    <submittedName>
        <fullName evidence="10">Putative meiosis-specific serine threonine-protein kinase mek1 protein</fullName>
    </submittedName>
</protein>
<organism evidence="10 11">
    <name type="scientific">Phaeoacremonium minimum (strain UCR-PA7)</name>
    <name type="common">Esca disease fungus</name>
    <name type="synonym">Togninia minima</name>
    <dbReference type="NCBI Taxonomy" id="1286976"/>
    <lineage>
        <taxon>Eukaryota</taxon>
        <taxon>Fungi</taxon>
        <taxon>Dikarya</taxon>
        <taxon>Ascomycota</taxon>
        <taxon>Pezizomycotina</taxon>
        <taxon>Sordariomycetes</taxon>
        <taxon>Sordariomycetidae</taxon>
        <taxon>Togniniales</taxon>
        <taxon>Togniniaceae</taxon>
        <taxon>Phaeoacremonium</taxon>
    </lineage>
</organism>
<dbReference type="HOGENOM" id="CLU_1020087_0_0_1"/>
<dbReference type="InterPro" id="IPR017441">
    <property type="entry name" value="Protein_kinase_ATP_BS"/>
</dbReference>
<dbReference type="GO" id="GO:0005524">
    <property type="term" value="F:ATP binding"/>
    <property type="evidence" value="ECO:0007669"/>
    <property type="project" value="UniProtKB-UniRule"/>
</dbReference>
<evidence type="ECO:0000256" key="2">
    <source>
        <dbReference type="ARBA" id="ARBA00022527"/>
    </source>
</evidence>
<evidence type="ECO:0000256" key="7">
    <source>
        <dbReference type="PROSITE-ProRule" id="PRU10141"/>
    </source>
</evidence>
<dbReference type="InterPro" id="IPR008984">
    <property type="entry name" value="SMAD_FHA_dom_sf"/>
</dbReference>
<dbReference type="PANTHER" id="PTHR24345">
    <property type="entry name" value="SERINE/THREONINE-PROTEIN KINASE PLK"/>
    <property type="match status" value="1"/>
</dbReference>
<dbReference type="SMART" id="SM00240">
    <property type="entry name" value="FHA"/>
    <property type="match status" value="1"/>
</dbReference>
<dbReference type="Pfam" id="PF00498">
    <property type="entry name" value="FHA"/>
    <property type="match status" value="1"/>
</dbReference>
<dbReference type="InterPro" id="IPR000719">
    <property type="entry name" value="Prot_kinase_dom"/>
</dbReference>
<reference evidence="11" key="1">
    <citation type="journal article" date="2013" name="Genome Announc.">
        <title>Draft genome sequence of the ascomycete Phaeoacremonium aleophilum strain UCR-PA7, a causal agent of the esca disease complex in grapevines.</title>
        <authorList>
            <person name="Blanco-Ulate B."/>
            <person name="Rolshausen P."/>
            <person name="Cantu D."/>
        </authorList>
    </citation>
    <scope>NUCLEOTIDE SEQUENCE [LARGE SCALE GENOMIC DNA]</scope>
    <source>
        <strain evidence="11">UCR-PA7</strain>
    </source>
</reference>
<evidence type="ECO:0000256" key="1">
    <source>
        <dbReference type="ARBA" id="ARBA00005575"/>
    </source>
</evidence>
<dbReference type="Proteomes" id="UP000014074">
    <property type="component" value="Unassembled WGS sequence"/>
</dbReference>
<dbReference type="GO" id="GO:0005634">
    <property type="term" value="C:nucleus"/>
    <property type="evidence" value="ECO:0007669"/>
    <property type="project" value="TreeGrafter"/>
</dbReference>
<dbReference type="GeneID" id="19321580"/>
<dbReference type="PANTHER" id="PTHR24345:SF0">
    <property type="entry name" value="CELL CYCLE SERINE_THREONINE-PROTEIN KINASE CDC5_MSD2"/>
    <property type="match status" value="1"/>
</dbReference>
<feature type="domain" description="Protein kinase" evidence="9">
    <location>
        <begin position="149"/>
        <end position="273"/>
    </location>
</feature>
<sequence length="273" mass="30987">MATNVVANLVFEVDLDQDGSMERHEHLLRIGEPVKFGRSLNSNLITCPGYNISRNHLEFFSVEPDPESTAASLVYVRDRQSVNGTFVNGLQIGKGSTEITPAYLLQDGDIVEVKSNVRILVQQPAMRASLHELTNIQKKEVKMFEGQYIVTNRVLGEGGFARVHLAIDARTKQQVVCKIHDISKSWGGWNGIAARQALREVDIWCQLDHPNIVSFKRAYRTPHTLYTFAELATGGDFFSMIYQMKRFQEIEVRWVMRQLLHGLSYLNSKATDF</sequence>
<dbReference type="GO" id="GO:0004674">
    <property type="term" value="F:protein serine/threonine kinase activity"/>
    <property type="evidence" value="ECO:0007669"/>
    <property type="project" value="UniProtKB-KW"/>
</dbReference>
<name>R8BUK3_PHAM7</name>
<accession>R8BUK3</accession>
<evidence type="ECO:0000256" key="3">
    <source>
        <dbReference type="ARBA" id="ARBA00022679"/>
    </source>
</evidence>
<evidence type="ECO:0000313" key="11">
    <source>
        <dbReference type="Proteomes" id="UP000014074"/>
    </source>
</evidence>
<keyword evidence="6 7" id="KW-0067">ATP-binding</keyword>
<dbReference type="InterPro" id="IPR000253">
    <property type="entry name" value="FHA_dom"/>
</dbReference>
<dbReference type="PROSITE" id="PS50006">
    <property type="entry name" value="FHA_DOMAIN"/>
    <property type="match status" value="1"/>
</dbReference>
<dbReference type="RefSeq" id="XP_007912204.1">
    <property type="nucleotide sequence ID" value="XM_007914013.1"/>
</dbReference>
<dbReference type="PROSITE" id="PS00107">
    <property type="entry name" value="PROTEIN_KINASE_ATP"/>
    <property type="match status" value="1"/>
</dbReference>
<dbReference type="OrthoDB" id="74764at2759"/>
<dbReference type="InterPro" id="IPR011009">
    <property type="entry name" value="Kinase-like_dom_sf"/>
</dbReference>
<evidence type="ECO:0000256" key="6">
    <source>
        <dbReference type="ARBA" id="ARBA00022840"/>
    </source>
</evidence>